<keyword evidence="6" id="KW-0326">Glycosidase</keyword>
<keyword evidence="4" id="KW-0378">Hydrolase</keyword>
<dbReference type="AlphaFoldDB" id="A0A1M2V2L2"/>
<evidence type="ECO:0000256" key="2">
    <source>
        <dbReference type="ARBA" id="ARBA00006285"/>
    </source>
</evidence>
<evidence type="ECO:0000259" key="9">
    <source>
        <dbReference type="Pfam" id="PF14845"/>
    </source>
</evidence>
<evidence type="ECO:0000256" key="3">
    <source>
        <dbReference type="ARBA" id="ARBA00012663"/>
    </source>
</evidence>
<keyword evidence="5" id="KW-0325">Glycoprotein</keyword>
<evidence type="ECO:0000256" key="1">
    <source>
        <dbReference type="ARBA" id="ARBA00001231"/>
    </source>
</evidence>
<sequence length="251" mass="27472">MAPILPFALAFCFLFAQHALALWPIPSSLSSGTSAIKLFVDFAIHLDIPHPPADLLSAISRTRTLLHSDTFERLVLGRASADAQAIKSAHVVTSLTVGLHPGSAARSIAEETTRSLGDKDESYELSVPDDASSATLVANTTLGLLRGLTTFEQLWYDSAAIPCRTLFARWTRCRGSRSVTPPRLTCVWLVLTSPRVKLSVLYWHIIDSQSFPLEVGAFPELSAKGAYSAEEVYTREDIQQIVQYANEASFH</sequence>
<keyword evidence="7" id="KW-0732">Signal</keyword>
<evidence type="ECO:0000313" key="10">
    <source>
        <dbReference type="EMBL" id="OJT01818.1"/>
    </source>
</evidence>
<dbReference type="Pfam" id="PF00728">
    <property type="entry name" value="Glyco_hydro_20"/>
    <property type="match status" value="1"/>
</dbReference>
<dbReference type="InterPro" id="IPR017853">
    <property type="entry name" value="GH"/>
</dbReference>
<evidence type="ECO:0000256" key="5">
    <source>
        <dbReference type="ARBA" id="ARBA00023180"/>
    </source>
</evidence>
<dbReference type="Gene3D" id="3.20.20.80">
    <property type="entry name" value="Glycosidases"/>
    <property type="match status" value="1"/>
</dbReference>
<accession>A0A1M2V2L2</accession>
<organism evidence="10 11">
    <name type="scientific">Trametes pubescens</name>
    <name type="common">White-rot fungus</name>
    <dbReference type="NCBI Taxonomy" id="154538"/>
    <lineage>
        <taxon>Eukaryota</taxon>
        <taxon>Fungi</taxon>
        <taxon>Dikarya</taxon>
        <taxon>Basidiomycota</taxon>
        <taxon>Agaricomycotina</taxon>
        <taxon>Agaricomycetes</taxon>
        <taxon>Polyporales</taxon>
        <taxon>Polyporaceae</taxon>
        <taxon>Trametes</taxon>
    </lineage>
</organism>
<comment type="catalytic activity">
    <reaction evidence="1">
        <text>Hydrolysis of terminal non-reducing N-acetyl-D-hexosamine residues in N-acetyl-beta-D-hexosaminides.</text>
        <dbReference type="EC" id="3.2.1.52"/>
    </reaction>
</comment>
<dbReference type="Pfam" id="PF14845">
    <property type="entry name" value="Glycohydro_20b2"/>
    <property type="match status" value="1"/>
</dbReference>
<dbReference type="SUPFAM" id="SSF51445">
    <property type="entry name" value="(Trans)glycosidases"/>
    <property type="match status" value="1"/>
</dbReference>
<proteinExistence type="inferred from homology"/>
<evidence type="ECO:0000313" key="11">
    <source>
        <dbReference type="Proteomes" id="UP000184267"/>
    </source>
</evidence>
<dbReference type="InterPro" id="IPR029018">
    <property type="entry name" value="Hex-like_dom2"/>
</dbReference>
<gene>
    <name evidence="10" type="ORF">TRAPUB_7725</name>
</gene>
<dbReference type="GO" id="GO:0004563">
    <property type="term" value="F:beta-N-acetylhexosaminidase activity"/>
    <property type="evidence" value="ECO:0007669"/>
    <property type="project" value="UniProtKB-EC"/>
</dbReference>
<feature type="chain" id="PRO_5012408838" description="beta-N-acetylhexosaminidase" evidence="7">
    <location>
        <begin position="22"/>
        <end position="251"/>
    </location>
</feature>
<reference evidence="10 11" key="1">
    <citation type="submission" date="2016-10" db="EMBL/GenBank/DDBJ databases">
        <title>Genome sequence of the basidiomycete white-rot fungus Trametes pubescens.</title>
        <authorList>
            <person name="Makela M.R."/>
            <person name="Granchi Z."/>
            <person name="Peng M."/>
            <person name="De Vries R.P."/>
            <person name="Grigoriev I."/>
            <person name="Riley R."/>
            <person name="Hilden K."/>
        </authorList>
    </citation>
    <scope>NUCLEOTIDE SEQUENCE [LARGE SCALE GENOMIC DNA]</scope>
    <source>
        <strain evidence="10 11">FBCC735</strain>
    </source>
</reference>
<protein>
    <recommendedName>
        <fullName evidence="3">beta-N-acetylhexosaminidase</fullName>
        <ecNumber evidence="3">3.2.1.52</ecNumber>
    </recommendedName>
</protein>
<evidence type="ECO:0000256" key="4">
    <source>
        <dbReference type="ARBA" id="ARBA00022801"/>
    </source>
</evidence>
<dbReference type="STRING" id="154538.A0A1M2V2L2"/>
<evidence type="ECO:0000256" key="7">
    <source>
        <dbReference type="SAM" id="SignalP"/>
    </source>
</evidence>
<dbReference type="InterPro" id="IPR015883">
    <property type="entry name" value="Glyco_hydro_20_cat"/>
</dbReference>
<feature type="domain" description="Beta-hexosaminidase eukaryotic type N-terminal" evidence="9">
    <location>
        <begin position="22"/>
        <end position="154"/>
    </location>
</feature>
<dbReference type="SUPFAM" id="SSF55545">
    <property type="entry name" value="beta-N-acetylhexosaminidase-like domain"/>
    <property type="match status" value="1"/>
</dbReference>
<dbReference type="EC" id="3.2.1.52" evidence="3"/>
<comment type="caution">
    <text evidence="10">The sequence shown here is derived from an EMBL/GenBank/DDBJ whole genome shotgun (WGS) entry which is preliminary data.</text>
</comment>
<dbReference type="EMBL" id="MNAD01001721">
    <property type="protein sequence ID" value="OJT01818.1"/>
    <property type="molecule type" value="Genomic_DNA"/>
</dbReference>
<keyword evidence="11" id="KW-1185">Reference proteome</keyword>
<comment type="similarity">
    <text evidence="2">Belongs to the glycosyl hydrolase 20 family.</text>
</comment>
<dbReference type="InterPro" id="IPR029019">
    <property type="entry name" value="HEX_eukaryotic_N"/>
</dbReference>
<feature type="signal peptide" evidence="7">
    <location>
        <begin position="1"/>
        <end position="21"/>
    </location>
</feature>
<dbReference type="Proteomes" id="UP000184267">
    <property type="component" value="Unassembled WGS sequence"/>
</dbReference>
<dbReference type="GO" id="GO:0016020">
    <property type="term" value="C:membrane"/>
    <property type="evidence" value="ECO:0007669"/>
    <property type="project" value="TreeGrafter"/>
</dbReference>
<name>A0A1M2V2L2_TRAPU</name>
<dbReference type="Gene3D" id="3.30.379.10">
    <property type="entry name" value="Chitobiase/beta-hexosaminidase domain 2-like"/>
    <property type="match status" value="1"/>
</dbReference>
<dbReference type="OrthoDB" id="428480at2759"/>
<dbReference type="GO" id="GO:0005975">
    <property type="term" value="P:carbohydrate metabolic process"/>
    <property type="evidence" value="ECO:0007669"/>
    <property type="project" value="InterPro"/>
</dbReference>
<feature type="domain" description="Glycoside hydrolase family 20 catalytic" evidence="8">
    <location>
        <begin position="196"/>
        <end position="247"/>
    </location>
</feature>
<evidence type="ECO:0000259" key="8">
    <source>
        <dbReference type="Pfam" id="PF00728"/>
    </source>
</evidence>
<dbReference type="InterPro" id="IPR025705">
    <property type="entry name" value="Beta_hexosaminidase_sua/sub"/>
</dbReference>
<dbReference type="PANTHER" id="PTHR22600:SF57">
    <property type="entry name" value="BETA-N-ACETYLHEXOSAMINIDASE"/>
    <property type="match status" value="1"/>
</dbReference>
<evidence type="ECO:0000256" key="6">
    <source>
        <dbReference type="ARBA" id="ARBA00023295"/>
    </source>
</evidence>
<dbReference type="GO" id="GO:0030203">
    <property type="term" value="P:glycosaminoglycan metabolic process"/>
    <property type="evidence" value="ECO:0007669"/>
    <property type="project" value="TreeGrafter"/>
</dbReference>
<dbReference type="PANTHER" id="PTHR22600">
    <property type="entry name" value="BETA-HEXOSAMINIDASE"/>
    <property type="match status" value="1"/>
</dbReference>